<dbReference type="InterPro" id="IPR035897">
    <property type="entry name" value="Toll_tir_struct_dom_sf"/>
</dbReference>
<dbReference type="NCBIfam" id="NF047558">
    <property type="entry name" value="TPR_END_plus"/>
    <property type="match status" value="1"/>
</dbReference>
<dbReference type="Gene3D" id="3.40.50.10140">
    <property type="entry name" value="Toll/interleukin-1 receptor homology (TIR) domain"/>
    <property type="match status" value="1"/>
</dbReference>
<accession>A0A7D3XDP0</accession>
<dbReference type="Proteomes" id="UP000504693">
    <property type="component" value="Chromosome"/>
</dbReference>
<dbReference type="Gene3D" id="1.25.40.10">
    <property type="entry name" value="Tetratricopeptide repeat domain"/>
    <property type="match status" value="2"/>
</dbReference>
<keyword evidence="3" id="KW-0472">Membrane</keyword>
<dbReference type="GO" id="GO:0046813">
    <property type="term" value="P:receptor-mediated virion attachment to host cell"/>
    <property type="evidence" value="ECO:0007669"/>
    <property type="project" value="TreeGrafter"/>
</dbReference>
<evidence type="ECO:0000256" key="2">
    <source>
        <dbReference type="ARBA" id="ARBA00022803"/>
    </source>
</evidence>
<evidence type="ECO:0000256" key="3">
    <source>
        <dbReference type="SAM" id="Phobius"/>
    </source>
</evidence>
<evidence type="ECO:0000259" key="4">
    <source>
        <dbReference type="Pfam" id="PF13676"/>
    </source>
</evidence>
<dbReference type="GO" id="GO:0007165">
    <property type="term" value="P:signal transduction"/>
    <property type="evidence" value="ECO:0007669"/>
    <property type="project" value="InterPro"/>
</dbReference>
<dbReference type="InterPro" id="IPR050498">
    <property type="entry name" value="Ycf3"/>
</dbReference>
<sequence>MDMDAEEQGQGSEPAPRVFVSYSRTDLLRARPVIDLLVQAGIDVWWDGLLAGGETYLPTTEAALEGADCVVVLWSAASVDSNWVRDEAQSGRDRRRLVPLSLDGTMPPLGFRQFQMIDLTHWNGKPGAPEADKVLQAVYGISGAPAPLPTALSPPTARGLRVSRRTLALGGAGIAGLAAIGVWRMGLLPGARGGRISMAVLPFANLSGDAEQRWFSDGLSNELRAVLARNPHLRVSAPTTSSALGEGGDDDFAAARKLGVANILRGSVQLADMVVRVSCEVIQVSDGLVRWADSFDRKMDDVFALQTEIARTVALSLVSEIAGDAEARDSLAQQEDVGGTTNLAAYEAYLRGHAFYDLSAGVETDRAALAQFDAAIAADPRYGAAHAMRATMLAAVANAMSGKDEIRRFYDDSIASAKRAIELAPDLARGHLALGYALANGRLDPKSALPHYEKARELAPGDADVQRSVAAFYAYGAKAQLGAEIIADVIELDPLNARAFRTAGYIAYLGRDFPQTISRMRQALDLNPKLASSQSMIGNALYLEGDPAGALKAYREEPVAIFALTGEAIALGRLGDRKAAEKAMAQLVADYGDATLYQQAQVRAQWGEQADALTLLERALAMNDPGMLLAPNDGLLDPLRGSPRFRKLLSSLTS</sequence>
<dbReference type="RefSeq" id="WP_173215665.1">
    <property type="nucleotide sequence ID" value="NZ_CP053921.1"/>
</dbReference>
<evidence type="ECO:0000313" key="5">
    <source>
        <dbReference type="EMBL" id="QKG72420.1"/>
    </source>
</evidence>
<dbReference type="InterPro" id="IPR011990">
    <property type="entry name" value="TPR-like_helical_dom_sf"/>
</dbReference>
<reference evidence="5 6" key="1">
    <citation type="submission" date="2020-05" db="EMBL/GenBank/DDBJ databases">
        <title>Erythrobacter mangrovi sp. nov., isolated from rhizosphere soil of mangrove plant (Kandelia candel).</title>
        <authorList>
            <person name="Ye Y.H."/>
        </authorList>
    </citation>
    <scope>NUCLEOTIDE SEQUENCE [LARGE SCALE GENOMIC DNA]</scope>
    <source>
        <strain evidence="5 6">EB310</strain>
    </source>
</reference>
<keyword evidence="3" id="KW-0812">Transmembrane</keyword>
<dbReference type="Pfam" id="PF13676">
    <property type="entry name" value="TIR_2"/>
    <property type="match status" value="1"/>
</dbReference>
<dbReference type="SUPFAM" id="SSF52200">
    <property type="entry name" value="Toll/Interleukin receptor TIR domain"/>
    <property type="match status" value="1"/>
</dbReference>
<keyword evidence="6" id="KW-1185">Reference proteome</keyword>
<dbReference type="AlphaFoldDB" id="A0A7D3XDP0"/>
<dbReference type="InterPro" id="IPR000157">
    <property type="entry name" value="TIR_dom"/>
</dbReference>
<feature type="domain" description="TIR" evidence="4">
    <location>
        <begin position="18"/>
        <end position="122"/>
    </location>
</feature>
<keyword evidence="2" id="KW-0802">TPR repeat</keyword>
<keyword evidence="3" id="KW-1133">Transmembrane helix</keyword>
<dbReference type="EMBL" id="CP053921">
    <property type="protein sequence ID" value="QKG72420.1"/>
    <property type="molecule type" value="Genomic_DNA"/>
</dbReference>
<dbReference type="PANTHER" id="PTHR44858">
    <property type="entry name" value="TETRATRICOPEPTIDE REPEAT PROTEIN 6"/>
    <property type="match status" value="1"/>
</dbReference>
<evidence type="ECO:0000313" key="6">
    <source>
        <dbReference type="Proteomes" id="UP000504693"/>
    </source>
</evidence>
<dbReference type="SUPFAM" id="SSF48452">
    <property type="entry name" value="TPR-like"/>
    <property type="match status" value="1"/>
</dbReference>
<organism evidence="5 6">
    <name type="scientific">Erythrobacter mangrovi</name>
    <dbReference type="NCBI Taxonomy" id="2739433"/>
    <lineage>
        <taxon>Bacteria</taxon>
        <taxon>Pseudomonadati</taxon>
        <taxon>Pseudomonadota</taxon>
        <taxon>Alphaproteobacteria</taxon>
        <taxon>Sphingomonadales</taxon>
        <taxon>Erythrobacteraceae</taxon>
        <taxon>Erythrobacter/Porphyrobacter group</taxon>
        <taxon>Erythrobacter</taxon>
    </lineage>
</organism>
<keyword evidence="1" id="KW-0677">Repeat</keyword>
<dbReference type="KEGG" id="emv:HQR01_14175"/>
<proteinExistence type="predicted"/>
<protein>
    <submittedName>
        <fullName evidence="5">TIR domain-containing protein</fullName>
    </submittedName>
</protein>
<dbReference type="GO" id="GO:0009279">
    <property type="term" value="C:cell outer membrane"/>
    <property type="evidence" value="ECO:0007669"/>
    <property type="project" value="TreeGrafter"/>
</dbReference>
<name>A0A7D3XDP0_9SPHN</name>
<feature type="transmembrane region" description="Helical" evidence="3">
    <location>
        <begin position="167"/>
        <end position="186"/>
    </location>
</feature>
<dbReference type="Gene3D" id="3.40.50.10070">
    <property type="entry name" value="TolB, N-terminal domain"/>
    <property type="match status" value="1"/>
</dbReference>
<dbReference type="PANTHER" id="PTHR44858:SF1">
    <property type="entry name" value="UDP-N-ACETYLGLUCOSAMINE--PEPTIDE N-ACETYLGLUCOSAMINYLTRANSFERASE SPINDLY-RELATED"/>
    <property type="match status" value="1"/>
</dbReference>
<evidence type="ECO:0000256" key="1">
    <source>
        <dbReference type="ARBA" id="ARBA00022737"/>
    </source>
</evidence>
<gene>
    <name evidence="5" type="ORF">HQR01_14175</name>
</gene>